<keyword evidence="3" id="KW-1185">Reference proteome</keyword>
<proteinExistence type="predicted"/>
<feature type="transmembrane region" description="Helical" evidence="1">
    <location>
        <begin position="12"/>
        <end position="32"/>
    </location>
</feature>
<feature type="transmembrane region" description="Helical" evidence="1">
    <location>
        <begin position="77"/>
        <end position="97"/>
    </location>
</feature>
<keyword evidence="1" id="KW-0812">Transmembrane</keyword>
<evidence type="ECO:0000256" key="1">
    <source>
        <dbReference type="SAM" id="Phobius"/>
    </source>
</evidence>
<protein>
    <submittedName>
        <fullName evidence="2">Uncharacterized protein</fullName>
    </submittedName>
</protein>
<name>A0A6M1QXX8_9ACTN</name>
<dbReference type="Proteomes" id="UP000483261">
    <property type="component" value="Unassembled WGS sequence"/>
</dbReference>
<feature type="transmembrane region" description="Helical" evidence="1">
    <location>
        <begin position="138"/>
        <end position="155"/>
    </location>
</feature>
<dbReference type="EMBL" id="JAALAA010000001">
    <property type="protein sequence ID" value="NGN91271.1"/>
    <property type="molecule type" value="Genomic_DNA"/>
</dbReference>
<keyword evidence="1" id="KW-1133">Transmembrane helix</keyword>
<comment type="caution">
    <text evidence="2">The sequence shown here is derived from an EMBL/GenBank/DDBJ whole genome shotgun (WGS) entry which is preliminary data.</text>
</comment>
<evidence type="ECO:0000313" key="3">
    <source>
        <dbReference type="Proteomes" id="UP000483261"/>
    </source>
</evidence>
<sequence>MTTTAERTDRVGLSVVAVVIVLAAEVVRSVVMDRLRWEVGYPEMFAVQGASMTLVLMAYAAVLIWRGRTLVRRLTAPLLVLPTWLSQMSVLVVLFMLTRGPVDLVRTEWWMVLTRVLFVISVVCPVVAWGVARRRGTLWLIGLLVPVGLAVGWLAGRSRLDASLPPQALSTDLVLTASVLVIPILGCLACWGIEALSRRRA</sequence>
<feature type="transmembrane region" description="Helical" evidence="1">
    <location>
        <begin position="109"/>
        <end position="131"/>
    </location>
</feature>
<evidence type="ECO:0000313" key="2">
    <source>
        <dbReference type="EMBL" id="NGN91271.1"/>
    </source>
</evidence>
<keyword evidence="1" id="KW-0472">Membrane</keyword>
<reference evidence="2 3" key="1">
    <citation type="submission" date="2020-02" db="EMBL/GenBank/DDBJ databases">
        <title>Whole-genome analyses of novel actinobacteria.</title>
        <authorList>
            <person name="Sahin N."/>
        </authorList>
    </citation>
    <scope>NUCLEOTIDE SEQUENCE [LARGE SCALE GENOMIC DNA]</scope>
    <source>
        <strain evidence="2 3">KC13</strain>
    </source>
</reference>
<dbReference type="AlphaFoldDB" id="A0A6M1QXX8"/>
<gene>
    <name evidence="2" type="ORF">G5C66_00775</name>
</gene>
<dbReference type="RefSeq" id="WP_165108739.1">
    <property type="nucleotide sequence ID" value="NZ_JAALAA010000001.1"/>
</dbReference>
<organism evidence="2 3">
    <name type="scientific">Nocardioides turkmenicus</name>
    <dbReference type="NCBI Taxonomy" id="2711220"/>
    <lineage>
        <taxon>Bacteria</taxon>
        <taxon>Bacillati</taxon>
        <taxon>Actinomycetota</taxon>
        <taxon>Actinomycetes</taxon>
        <taxon>Propionibacteriales</taxon>
        <taxon>Nocardioidaceae</taxon>
        <taxon>Nocardioides</taxon>
    </lineage>
</organism>
<accession>A0A6M1QXX8</accession>
<feature type="transmembrane region" description="Helical" evidence="1">
    <location>
        <begin position="44"/>
        <end position="65"/>
    </location>
</feature>
<feature type="transmembrane region" description="Helical" evidence="1">
    <location>
        <begin position="175"/>
        <end position="196"/>
    </location>
</feature>